<dbReference type="GO" id="GO:0001682">
    <property type="term" value="P:tRNA 5'-leader removal"/>
    <property type="evidence" value="ECO:0007669"/>
    <property type="project" value="InterPro"/>
</dbReference>
<organism evidence="4 5">
    <name type="scientific">Cordyceps fumosorosea (strain ARSEF 2679)</name>
    <name type="common">Isaria fumosorosea</name>
    <dbReference type="NCBI Taxonomy" id="1081104"/>
    <lineage>
        <taxon>Eukaryota</taxon>
        <taxon>Fungi</taxon>
        <taxon>Dikarya</taxon>
        <taxon>Ascomycota</taxon>
        <taxon>Pezizomycotina</taxon>
        <taxon>Sordariomycetes</taxon>
        <taxon>Hypocreomycetidae</taxon>
        <taxon>Hypocreales</taxon>
        <taxon>Cordycipitaceae</taxon>
        <taxon>Cordyceps</taxon>
    </lineage>
</organism>
<dbReference type="Pfam" id="PF22770">
    <property type="entry name" value="POP1_C"/>
    <property type="match status" value="1"/>
</dbReference>
<dbReference type="PANTHER" id="PTHR22731">
    <property type="entry name" value="RIBONUCLEASES P/MRP PROTEIN SUBUNIT POP1"/>
    <property type="match status" value="1"/>
</dbReference>
<dbReference type="GeneID" id="30024024"/>
<reference evidence="4 5" key="1">
    <citation type="journal article" date="2016" name="Genome Biol. Evol.">
        <title>Divergent and convergent evolution of fungal pathogenicity.</title>
        <authorList>
            <person name="Shang Y."/>
            <person name="Xiao G."/>
            <person name="Zheng P."/>
            <person name="Cen K."/>
            <person name="Zhan S."/>
            <person name="Wang C."/>
        </authorList>
    </citation>
    <scope>NUCLEOTIDE SEQUENCE [LARGE SCALE GENOMIC DNA]</scope>
    <source>
        <strain evidence="4 5">ARSEF 2679</strain>
    </source>
</reference>
<dbReference type="STRING" id="1081104.A0A167NJW2"/>
<dbReference type="InterPro" id="IPR039182">
    <property type="entry name" value="Pop1"/>
</dbReference>
<dbReference type="GO" id="GO:0005655">
    <property type="term" value="C:nucleolar ribonuclease P complex"/>
    <property type="evidence" value="ECO:0007669"/>
    <property type="project" value="InterPro"/>
</dbReference>
<feature type="domain" description="POPLD" evidence="2">
    <location>
        <begin position="465"/>
        <end position="569"/>
    </location>
</feature>
<feature type="region of interest" description="Disordered" evidence="1">
    <location>
        <begin position="669"/>
        <end position="691"/>
    </location>
</feature>
<gene>
    <name evidence="4" type="ORF">ISF_07732</name>
</gene>
<dbReference type="Pfam" id="PF08170">
    <property type="entry name" value="POPLD"/>
    <property type="match status" value="1"/>
</dbReference>
<feature type="domain" description="POP1 C-terminal" evidence="3">
    <location>
        <begin position="642"/>
        <end position="817"/>
    </location>
</feature>
<feature type="compositionally biased region" description="Basic and acidic residues" evidence="1">
    <location>
        <begin position="87"/>
        <end position="119"/>
    </location>
</feature>
<dbReference type="EMBL" id="AZHB01000024">
    <property type="protein sequence ID" value="OAA55627.1"/>
    <property type="molecule type" value="Genomic_DNA"/>
</dbReference>
<evidence type="ECO:0000259" key="2">
    <source>
        <dbReference type="Pfam" id="PF08170"/>
    </source>
</evidence>
<dbReference type="PANTHER" id="PTHR22731:SF3">
    <property type="entry name" value="RIBONUCLEASES P_MRP PROTEIN SUBUNIT POP1"/>
    <property type="match status" value="1"/>
</dbReference>
<evidence type="ECO:0000259" key="3">
    <source>
        <dbReference type="Pfam" id="PF22770"/>
    </source>
</evidence>
<accession>A0A167NJW2</accession>
<name>A0A167NJW2_CORFA</name>
<feature type="region of interest" description="Disordered" evidence="1">
    <location>
        <begin position="77"/>
        <end position="157"/>
    </location>
</feature>
<dbReference type="AlphaFoldDB" id="A0A167NJW2"/>
<evidence type="ECO:0000313" key="4">
    <source>
        <dbReference type="EMBL" id="OAA55627.1"/>
    </source>
</evidence>
<feature type="region of interest" description="Disordered" evidence="1">
    <location>
        <begin position="165"/>
        <end position="184"/>
    </location>
</feature>
<dbReference type="RefSeq" id="XP_018701351.1">
    <property type="nucleotide sequence ID" value="XM_018851335.1"/>
</dbReference>
<dbReference type="GO" id="GO:0000172">
    <property type="term" value="C:ribonuclease MRP complex"/>
    <property type="evidence" value="ECO:0007669"/>
    <property type="project" value="InterPro"/>
</dbReference>
<feature type="region of interest" description="Disordered" evidence="1">
    <location>
        <begin position="1"/>
        <end position="34"/>
    </location>
</feature>
<dbReference type="Proteomes" id="UP000076744">
    <property type="component" value="Unassembled WGS sequence"/>
</dbReference>
<dbReference type="InterPro" id="IPR055079">
    <property type="entry name" value="POP1_C"/>
</dbReference>
<protein>
    <submittedName>
        <fullName evidence="4">Popld</fullName>
    </submittedName>
</protein>
<keyword evidence="5" id="KW-1185">Reference proteome</keyword>
<comment type="caution">
    <text evidence="4">The sequence shown here is derived from an EMBL/GenBank/DDBJ whole genome shotgun (WGS) entry which is preliminary data.</text>
</comment>
<evidence type="ECO:0000256" key="1">
    <source>
        <dbReference type="SAM" id="MobiDB-lite"/>
    </source>
</evidence>
<evidence type="ECO:0000313" key="5">
    <source>
        <dbReference type="Proteomes" id="UP000076744"/>
    </source>
</evidence>
<dbReference type="OrthoDB" id="442863at2759"/>
<feature type="compositionally biased region" description="Polar residues" evidence="1">
    <location>
        <begin position="16"/>
        <end position="29"/>
    </location>
</feature>
<dbReference type="InterPro" id="IPR012590">
    <property type="entry name" value="POPLD_dom"/>
</dbReference>
<proteinExistence type="predicted"/>
<sequence>MGAKQPPSGPGRPVSGKNTPNAASSSGGRNDNRRVKVQVARSIPVEPAQSALRDGELDLQAFVAAHEFEVRALEQGMATSKAVRSSQADHDARAPAGRDGEAAAAPRGEDPAAKGDGRQGRRRREGQGGTASQDSKKSTQRTPEAARAVPKTTDAQDLAADASLARQAREDDRPEQPPVAGERGTLVWDTSYMSTIGVYGHEAGLCRVLKRIGFTDDAYWNNKGKKWRAGTRSRSAVISRDRKGRPRPMCPCTVVWNPEPVVQDENKTQRQLFLRMHPSAFKEVFDELLRLIKMETPRLYIEDLRFEIGSIELTGPASTEALLAVLTPHPAAEGSSRNQGAVFQSLHGLTNPSSLTANATLAFTVQDPRLRYPPRRLEGWDDDRLQEKLMESITSWPVDCELDRNLLFDRNARHRASGLPTQQAIYKRRSGTTPGGLIEPGTGDPEIPITLLAARSSSATQTQGSWTLMLPWKCVLPVWHSLVHCPLISGGNPRFAGVDEAMQVAFERGVPWFPADYPGTDAGAGWELAQRAKRRKDYDRRPKSKRTEWASLDLGIGRKGEVGDGLACDFELLFSLKPEGGNDKGAAGPEGDAMEGVEMTVQAPSPPRDVDCLGLLNQFSRADMQAHLTSTMLQPLPDNAIASVRITMLGRGVAKSCARIYRLPRPCTAAPEPSSVQVPSTVPDGATETPHALPSKLRAQWLAKMPTESPASKKAPCRSDEMYMHHRKRLLAQTLTAPPGTAAAAEATSNHPLVPDAADLVGFVTSGAYNMARGRGTAVGAVSVEKVLLDLRATPKEARLCIVRNAGENVGWLARWEHG</sequence>